<name>A0A3N0V2Q1_9PROT</name>
<dbReference type="InterPro" id="IPR029058">
    <property type="entry name" value="AB_hydrolase_fold"/>
</dbReference>
<feature type="transmembrane region" description="Helical" evidence="1">
    <location>
        <begin position="84"/>
        <end position="110"/>
    </location>
</feature>
<dbReference type="Gene3D" id="3.40.50.1820">
    <property type="entry name" value="alpha/beta hydrolase"/>
    <property type="match status" value="1"/>
</dbReference>
<keyword evidence="1" id="KW-0472">Membrane</keyword>
<comment type="caution">
    <text evidence="2">The sequence shown here is derived from an EMBL/GenBank/DDBJ whole genome shotgun (WGS) entry which is preliminary data.</text>
</comment>
<evidence type="ECO:0000313" key="2">
    <source>
        <dbReference type="EMBL" id="ROH87087.1"/>
    </source>
</evidence>
<dbReference type="Proteomes" id="UP000275137">
    <property type="component" value="Unassembled WGS sequence"/>
</dbReference>
<organism evidence="2 3">
    <name type="scientific">Pseudomethylobacillus aquaticus</name>
    <dbReference type="NCBI Taxonomy" id="2676064"/>
    <lineage>
        <taxon>Bacteria</taxon>
        <taxon>Pseudomonadati</taxon>
        <taxon>Pseudomonadota</taxon>
        <taxon>Betaproteobacteria</taxon>
        <taxon>Nitrosomonadales</taxon>
        <taxon>Methylophilaceae</taxon>
        <taxon>Pseudomethylobacillus</taxon>
    </lineage>
</organism>
<protein>
    <submittedName>
        <fullName evidence="2">Uncharacterized protein</fullName>
    </submittedName>
</protein>
<dbReference type="SUPFAM" id="SSF53474">
    <property type="entry name" value="alpha/beta-Hydrolases"/>
    <property type="match status" value="1"/>
</dbReference>
<gene>
    <name evidence="2" type="ORF">ED236_05255</name>
</gene>
<accession>A0A3N0V2Q1</accession>
<feature type="transmembrane region" description="Helical" evidence="1">
    <location>
        <begin position="116"/>
        <end position="134"/>
    </location>
</feature>
<keyword evidence="3" id="KW-1185">Reference proteome</keyword>
<dbReference type="RefSeq" id="WP_123236892.1">
    <property type="nucleotide sequence ID" value="NZ_RJVP01000002.1"/>
</dbReference>
<proteinExistence type="predicted"/>
<sequence length="346" mass="38907">MTGADITTQKRQRDSAIVNSWQIKADWGNDSITCDYRFLCWDDLIRAHWAPSLPHLIARAIPMYGWHLRHGLFKKFRAAGRGPYLSSILPMLYALTCLFISAAAVVVVAWMAQSLLGLWPVTVVLAACAAVALLQQAKKRGEQLNVWWILQTYMFLATWGRKPIPELNERAKAFAALIEQEQRADPVEEIVLVGHCVGSIVAVEIVSELYKLGSQLPKQQLTLVTLGQCIPYVSYAHGAHHFRRALSNIACTADTHWLDMGARADPLCFQQINPSEAEGIPLKPPGQPLKTTVRPYLMYGAAAYNALKKNKLRLHFQYLMSSDLLTAYDYFRLTTGPEPVREQHHD</sequence>
<evidence type="ECO:0000256" key="1">
    <source>
        <dbReference type="SAM" id="Phobius"/>
    </source>
</evidence>
<keyword evidence="1" id="KW-0812">Transmembrane</keyword>
<evidence type="ECO:0000313" key="3">
    <source>
        <dbReference type="Proteomes" id="UP000275137"/>
    </source>
</evidence>
<keyword evidence="1" id="KW-1133">Transmembrane helix</keyword>
<reference evidence="2 3" key="1">
    <citation type="submission" date="2018-10" db="EMBL/GenBank/DDBJ databases">
        <authorList>
            <person name="Chen W.-M."/>
        </authorList>
    </citation>
    <scope>NUCLEOTIDE SEQUENCE [LARGE SCALE GENOMIC DNA]</scope>
    <source>
        <strain evidence="2 3">H-5</strain>
    </source>
</reference>
<dbReference type="EMBL" id="RJVP01000002">
    <property type="protein sequence ID" value="ROH87087.1"/>
    <property type="molecule type" value="Genomic_DNA"/>
</dbReference>
<dbReference type="AlphaFoldDB" id="A0A3N0V2Q1"/>